<dbReference type="AlphaFoldDB" id="A0A4Z0WF63"/>
<dbReference type="InterPro" id="IPR000184">
    <property type="entry name" value="Bac_surfAg_D15"/>
</dbReference>
<comment type="caution">
    <text evidence="8">The sequence shown here is derived from an EMBL/GenBank/DDBJ whole genome shotgun (WGS) entry which is preliminary data.</text>
</comment>
<organism evidence="8 9">
    <name type="scientific">Natronospirillum operosum</name>
    <dbReference type="NCBI Taxonomy" id="2759953"/>
    <lineage>
        <taxon>Bacteria</taxon>
        <taxon>Pseudomonadati</taxon>
        <taxon>Pseudomonadota</taxon>
        <taxon>Gammaproteobacteria</taxon>
        <taxon>Oceanospirillales</taxon>
        <taxon>Natronospirillaceae</taxon>
        <taxon>Natronospirillum</taxon>
    </lineage>
</organism>
<feature type="short sequence motif" description="GXSXG" evidence="6">
    <location>
        <begin position="75"/>
        <end position="79"/>
    </location>
</feature>
<evidence type="ECO:0000256" key="6">
    <source>
        <dbReference type="PROSITE-ProRule" id="PRU01161"/>
    </source>
</evidence>
<protein>
    <recommendedName>
        <fullName evidence="7">PNPLA domain-containing protein</fullName>
    </recommendedName>
</protein>
<evidence type="ECO:0000256" key="2">
    <source>
        <dbReference type="ARBA" id="ARBA00022801"/>
    </source>
</evidence>
<dbReference type="PANTHER" id="PTHR14226:SF29">
    <property type="entry name" value="NEUROPATHY TARGET ESTERASE SWS"/>
    <property type="match status" value="1"/>
</dbReference>
<evidence type="ECO:0000313" key="9">
    <source>
        <dbReference type="Proteomes" id="UP000297475"/>
    </source>
</evidence>
<dbReference type="PROSITE" id="PS51635">
    <property type="entry name" value="PNPLA"/>
    <property type="match status" value="1"/>
</dbReference>
<feature type="short sequence motif" description="DGA/G" evidence="6">
    <location>
        <begin position="223"/>
        <end position="225"/>
    </location>
</feature>
<dbReference type="RefSeq" id="WP_135482641.1">
    <property type="nucleotide sequence ID" value="NZ_SRMF01000002.1"/>
</dbReference>
<dbReference type="Gene3D" id="3.40.1090.10">
    <property type="entry name" value="Cytosolic phospholipase A2 catalytic domain"/>
    <property type="match status" value="2"/>
</dbReference>
<feature type="domain" description="PNPLA" evidence="7">
    <location>
        <begin position="44"/>
        <end position="236"/>
    </location>
</feature>
<gene>
    <name evidence="8" type="ORF">E4656_07800</name>
</gene>
<evidence type="ECO:0000259" key="7">
    <source>
        <dbReference type="PROSITE" id="PS51635"/>
    </source>
</evidence>
<dbReference type="EMBL" id="SRMF01000002">
    <property type="protein sequence ID" value="TGG94072.1"/>
    <property type="molecule type" value="Genomic_DNA"/>
</dbReference>
<keyword evidence="4 6" id="KW-0443">Lipid metabolism</keyword>
<evidence type="ECO:0000256" key="1">
    <source>
        <dbReference type="ARBA" id="ARBA00004370"/>
    </source>
</evidence>
<feature type="short sequence motif" description="GXGXXG" evidence="6">
    <location>
        <begin position="48"/>
        <end position="53"/>
    </location>
</feature>
<keyword evidence="2 6" id="KW-0378">Hydrolase</keyword>
<dbReference type="GO" id="GO:0016042">
    <property type="term" value="P:lipid catabolic process"/>
    <property type="evidence" value="ECO:0007669"/>
    <property type="project" value="UniProtKB-UniRule"/>
</dbReference>
<dbReference type="SUPFAM" id="SSF52151">
    <property type="entry name" value="FabD/lysophospholipase-like"/>
    <property type="match status" value="1"/>
</dbReference>
<keyword evidence="9" id="KW-1185">Reference proteome</keyword>
<dbReference type="Gene3D" id="3.10.20.310">
    <property type="entry name" value="membrane protein fhac"/>
    <property type="match status" value="1"/>
</dbReference>
<evidence type="ECO:0000313" key="8">
    <source>
        <dbReference type="EMBL" id="TGG94072.1"/>
    </source>
</evidence>
<evidence type="ECO:0000256" key="3">
    <source>
        <dbReference type="ARBA" id="ARBA00022963"/>
    </source>
</evidence>
<reference evidence="8 9" key="1">
    <citation type="submission" date="2019-04" db="EMBL/GenBank/DDBJ databases">
        <title>Natronospirillum operosus gen. nov., sp. nov., a haloalkaliphilic satellite isolated from decaying biomass of laboratory culture of cyanobacterium Geitlerinema sp. and proposal of Natronospirillaceae fam. nov. and Saccharospirillaceae fam. nov.</title>
        <authorList>
            <person name="Kevbrin V."/>
            <person name="Boltyanskaya Y."/>
            <person name="Koziaeva V."/>
            <person name="Grouzdev D.S."/>
            <person name="Park M."/>
            <person name="Cho J."/>
        </authorList>
    </citation>
    <scope>NUCLEOTIDE SEQUENCE [LARGE SCALE GENOMIC DNA]</scope>
    <source>
        <strain evidence="8 9">G-116</strain>
    </source>
</reference>
<dbReference type="InterPro" id="IPR002641">
    <property type="entry name" value="PNPLA_dom"/>
</dbReference>
<dbReference type="GO" id="GO:0016787">
    <property type="term" value="F:hydrolase activity"/>
    <property type="evidence" value="ECO:0007669"/>
    <property type="project" value="UniProtKB-UniRule"/>
</dbReference>
<accession>A0A4Z0WF63</accession>
<keyword evidence="5" id="KW-0472">Membrane</keyword>
<dbReference type="InterPro" id="IPR016035">
    <property type="entry name" value="Acyl_Trfase/lysoPLipase"/>
</dbReference>
<dbReference type="Proteomes" id="UP000297475">
    <property type="component" value="Unassembled WGS sequence"/>
</dbReference>
<dbReference type="OrthoDB" id="5290098at2"/>
<comment type="subcellular location">
    <subcellularLocation>
        <location evidence="1">Membrane</location>
    </subcellularLocation>
</comment>
<dbReference type="GO" id="GO:0019867">
    <property type="term" value="C:outer membrane"/>
    <property type="evidence" value="ECO:0007669"/>
    <property type="project" value="InterPro"/>
</dbReference>
<dbReference type="Pfam" id="PF01103">
    <property type="entry name" value="Omp85"/>
    <property type="match status" value="1"/>
</dbReference>
<keyword evidence="3 6" id="KW-0442">Lipid degradation</keyword>
<feature type="active site" description="Proton acceptor" evidence="6">
    <location>
        <position position="223"/>
    </location>
</feature>
<dbReference type="Pfam" id="PF01734">
    <property type="entry name" value="Patatin"/>
    <property type="match status" value="1"/>
</dbReference>
<evidence type="ECO:0000256" key="5">
    <source>
        <dbReference type="ARBA" id="ARBA00023136"/>
    </source>
</evidence>
<dbReference type="PANTHER" id="PTHR14226">
    <property type="entry name" value="NEUROPATHY TARGET ESTERASE/SWISS CHEESE D.MELANOGASTER"/>
    <property type="match status" value="1"/>
</dbReference>
<dbReference type="Gene3D" id="2.40.160.50">
    <property type="entry name" value="membrane protein fhac: a member of the omp85/tpsb transporter family"/>
    <property type="match status" value="1"/>
</dbReference>
<sequence length="748" mass="82150">MITLVAHSHSTDWRRMTRLLGLLLVFLCWLPALALASERPRVGLVLGGGGAKGLAHVGVLQYLEEQQVPVDFIVGTSMGAIAGGLYVQGNTSEELVEIVINTPWQEIFSDRTRRPLLPPRRRAEQLELPLMGSVGIGLTGPQFPLGLLQGQRLMPTLRAYGAQTPVPHHFDDFAVPFRAIGVNIETGNPVVLDEGDINLAMRASMAIPGIFQPVVWDDLALVDGGVVNNLPIDVALEMGADILIVVDVVGNLKAQEELTSPLSIIEQALNINMKQHQWLQIERMREHDILVQPGITEAGLTAFDFDKGLAAIQVGYTAAVLHAEQIAALAVDDDTWASYRERLSAQKQTLEPQFFDLDNRSRVPRELLWATMTSAPDETFQLEELEQDLSRLYGLGYFDHVDYQPVEEEDGTRGARITALPNSTGPGYLRFGLALEEGFANYSRYVAAASYLQTEVTDAGTEWQVDAQVGQEALLSASLWQPLRRDARFYMTPRVSLQRKNVNLYDGTGEPEGQYRMARFGGEFSLGYNWRNQMDLQLGYAAGVGNTRIQSPGPQAPPEESFSTSVVRLTGTVDSLDSIVLPRRGQLLETRYEVSLPELGADADYHSLSLRHLGAVTWRRNTLFAGGRLGTVLSGDLPYYEAFQLGGLMRLSGYNPQELRGQVLLHGQFGYLRQLNDLTGLGDLPLFVGGAAETGQVWTDTDAFDLHDLTVGGTALMAVDTPVGMVIGAWGYNSDDRMAIMLSLGQPF</sequence>
<evidence type="ECO:0000256" key="4">
    <source>
        <dbReference type="ARBA" id="ARBA00023098"/>
    </source>
</evidence>
<proteinExistence type="predicted"/>
<feature type="active site" description="Nucleophile" evidence="6">
    <location>
        <position position="77"/>
    </location>
</feature>
<dbReference type="InterPro" id="IPR050301">
    <property type="entry name" value="NTE"/>
</dbReference>
<name>A0A4Z0WF63_9GAMM</name>